<keyword evidence="2" id="KW-1185">Reference proteome</keyword>
<comment type="caution">
    <text evidence="1">The sequence shown here is derived from an EMBL/GenBank/DDBJ whole genome shotgun (WGS) entry which is preliminary data.</text>
</comment>
<evidence type="ECO:0000313" key="2">
    <source>
        <dbReference type="Proteomes" id="UP000041625"/>
    </source>
</evidence>
<proteinExistence type="predicted"/>
<gene>
    <name evidence="1" type="ORF">VCR31J2_100084</name>
</gene>
<accession>A0AA86XQC0</accession>
<organism evidence="1 2">
    <name type="scientific">Vibrio coralliirubri</name>
    <dbReference type="NCBI Taxonomy" id="1516159"/>
    <lineage>
        <taxon>Bacteria</taxon>
        <taxon>Pseudomonadati</taxon>
        <taxon>Pseudomonadota</taxon>
        <taxon>Gammaproteobacteria</taxon>
        <taxon>Vibrionales</taxon>
        <taxon>Vibrionaceae</taxon>
        <taxon>Vibrio</taxon>
    </lineage>
</organism>
<dbReference type="EMBL" id="CCKJ01000002">
    <property type="protein sequence ID" value="CDT48399.1"/>
    <property type="molecule type" value="Genomic_DNA"/>
</dbReference>
<dbReference type="Proteomes" id="UP000041625">
    <property type="component" value="Unassembled WGS sequence"/>
</dbReference>
<protein>
    <submittedName>
        <fullName evidence="1">Uncharacterized protein</fullName>
    </submittedName>
</protein>
<reference evidence="1 2" key="1">
    <citation type="submission" date="2014-06" db="EMBL/GenBank/DDBJ databases">
        <authorList>
            <person name="Le Roux F."/>
        </authorList>
    </citation>
    <scope>NUCLEOTIDE SEQUENCE [LARGE SCALE GENOMIC DNA]</scope>
    <source>
        <strain evidence="1 2">J2-31</strain>
    </source>
</reference>
<dbReference type="AlphaFoldDB" id="A0AA86XQC0"/>
<sequence>MESTKLLKSNVTQIQFNSEQWEQIPKIAINFIRYFSALSNPTLP</sequence>
<evidence type="ECO:0000313" key="1">
    <source>
        <dbReference type="EMBL" id="CDT48399.1"/>
    </source>
</evidence>
<name>A0AA86XQC0_9VIBR</name>